<dbReference type="Proteomes" id="UP000184514">
    <property type="component" value="Unassembled WGS sequence"/>
</dbReference>
<accession>A0A1L9NS27</accession>
<sequence>MVADLNGVIFSQIYGDNSGGAEFDTDGDGTATQEDEFVSLQNTTGSAIDLSGWQIWSDMTGAGAPDGVQDGLYHTFPSGTIIQPGKNLYIVNEISGTPPSNMQEASEGGVESGSGGQNTNFLTEGSDENDSEGVALVNPATGEYIVINLSENAASNFPGMSGFPGTTLIEATNAAVESGQEDQNAGSSYRYNSATDSYEYSTVSVVCFATGTMIVVPEGERRVEELEKGDLVVTLDHGVQRLQKSLRRHLNFLKGDDPCHKPIEFKPDALGFGVPSKRLVVSPQHRMLVQNPEGDQVLVPAKALTEREGIRVMKGCRKVSYVHLVFARHEIIKAHGCWSESFYPGTYVTSRFKRREQLDLIVIFPELMRDQPVSPARSFVRVGEVQKIAPRYCILTPDPEWAGHMAMIA</sequence>
<dbReference type="InterPro" id="IPR028992">
    <property type="entry name" value="Hedgehog/Intein_dom"/>
</dbReference>
<keyword evidence="4" id="KW-1185">Reference proteome</keyword>
<evidence type="ECO:0000313" key="3">
    <source>
        <dbReference type="EMBL" id="OJI92067.1"/>
    </source>
</evidence>
<dbReference type="InterPro" id="IPR036844">
    <property type="entry name" value="Hint_dom_sf"/>
</dbReference>
<dbReference type="InterPro" id="IPR001322">
    <property type="entry name" value="Lamin_tail_dom"/>
</dbReference>
<dbReference type="Pfam" id="PF13403">
    <property type="entry name" value="Hint_2"/>
    <property type="match status" value="1"/>
</dbReference>
<dbReference type="EMBL" id="MLCB01000201">
    <property type="protein sequence ID" value="OJI92067.1"/>
    <property type="molecule type" value="Genomic_DNA"/>
</dbReference>
<dbReference type="Gene3D" id="2.170.16.10">
    <property type="entry name" value="Hedgehog/Intein (Hint) domain"/>
    <property type="match status" value="1"/>
</dbReference>
<dbReference type="PROSITE" id="PS51841">
    <property type="entry name" value="LTD"/>
    <property type="match status" value="1"/>
</dbReference>
<evidence type="ECO:0000259" key="2">
    <source>
        <dbReference type="PROSITE" id="PS51841"/>
    </source>
</evidence>
<dbReference type="SUPFAM" id="SSF51294">
    <property type="entry name" value="Hedgehog/intein (Hint) domain"/>
    <property type="match status" value="1"/>
</dbReference>
<organism evidence="3 4">
    <name type="scientific">Planktotalea frisia</name>
    <dbReference type="NCBI Taxonomy" id="696762"/>
    <lineage>
        <taxon>Bacteria</taxon>
        <taxon>Pseudomonadati</taxon>
        <taxon>Pseudomonadota</taxon>
        <taxon>Alphaproteobacteria</taxon>
        <taxon>Rhodobacterales</taxon>
        <taxon>Paracoccaceae</taxon>
        <taxon>Planktotalea</taxon>
    </lineage>
</organism>
<evidence type="ECO:0000256" key="1">
    <source>
        <dbReference type="SAM" id="MobiDB-lite"/>
    </source>
</evidence>
<feature type="domain" description="LTD" evidence="2">
    <location>
        <begin position="1"/>
        <end position="193"/>
    </location>
</feature>
<dbReference type="Gene3D" id="2.60.40.1260">
    <property type="entry name" value="Lamin Tail domain"/>
    <property type="match status" value="1"/>
</dbReference>
<protein>
    <recommendedName>
        <fullName evidence="2">LTD domain-containing protein</fullName>
    </recommendedName>
</protein>
<dbReference type="Pfam" id="PF00932">
    <property type="entry name" value="LTD"/>
    <property type="match status" value="1"/>
</dbReference>
<dbReference type="InterPro" id="IPR006141">
    <property type="entry name" value="Intein_N"/>
</dbReference>
<proteinExistence type="predicted"/>
<dbReference type="GO" id="GO:0016539">
    <property type="term" value="P:intein-mediated protein splicing"/>
    <property type="evidence" value="ECO:0007669"/>
    <property type="project" value="InterPro"/>
</dbReference>
<reference evidence="3 4" key="1">
    <citation type="submission" date="2016-10" db="EMBL/GenBank/DDBJ databases">
        <title>Genome sequence of Planktotalea frisia SH6-1.</title>
        <authorList>
            <person name="Poehlein A."/>
            <person name="Bakenhus I."/>
            <person name="Voget S."/>
            <person name="Brinkhoff T."/>
            <person name="Simon M."/>
        </authorList>
    </citation>
    <scope>NUCLEOTIDE SEQUENCE [LARGE SCALE GENOMIC DNA]</scope>
    <source>
        <strain evidence="3 4">SH6-1</strain>
    </source>
</reference>
<dbReference type="STRING" id="696762.PFRI_36620"/>
<dbReference type="OrthoDB" id="6305173at2"/>
<dbReference type="SUPFAM" id="SSF74853">
    <property type="entry name" value="Lamin A/C globular tail domain"/>
    <property type="match status" value="1"/>
</dbReference>
<dbReference type="AlphaFoldDB" id="A0A1L9NS27"/>
<comment type="caution">
    <text evidence="3">The sequence shown here is derived from an EMBL/GenBank/DDBJ whole genome shotgun (WGS) entry which is preliminary data.</text>
</comment>
<evidence type="ECO:0000313" key="4">
    <source>
        <dbReference type="Proteomes" id="UP000184514"/>
    </source>
</evidence>
<gene>
    <name evidence="3" type="ORF">PFRI_36620</name>
</gene>
<name>A0A1L9NS27_9RHOB</name>
<dbReference type="InterPro" id="IPR036415">
    <property type="entry name" value="Lamin_tail_dom_sf"/>
</dbReference>
<dbReference type="RefSeq" id="WP_072632149.1">
    <property type="nucleotide sequence ID" value="NZ_MLCB01000201.1"/>
</dbReference>
<dbReference type="PROSITE" id="PS50817">
    <property type="entry name" value="INTEIN_N_TER"/>
    <property type="match status" value="1"/>
</dbReference>
<feature type="region of interest" description="Disordered" evidence="1">
    <location>
        <begin position="98"/>
        <end position="119"/>
    </location>
</feature>